<evidence type="ECO:0000259" key="1">
    <source>
        <dbReference type="Pfam" id="PF12697"/>
    </source>
</evidence>
<organism evidence="2">
    <name type="scientific">Tetraselmis chuii</name>
    <dbReference type="NCBI Taxonomy" id="63592"/>
    <lineage>
        <taxon>Eukaryota</taxon>
        <taxon>Viridiplantae</taxon>
        <taxon>Chlorophyta</taxon>
        <taxon>core chlorophytes</taxon>
        <taxon>Chlorodendrophyceae</taxon>
        <taxon>Chlorodendrales</taxon>
        <taxon>Chlorodendraceae</taxon>
        <taxon>Tetraselmis</taxon>
    </lineage>
</organism>
<dbReference type="AlphaFoldDB" id="A0A7S1XB42"/>
<reference evidence="2" key="1">
    <citation type="submission" date="2021-01" db="EMBL/GenBank/DDBJ databases">
        <authorList>
            <person name="Corre E."/>
            <person name="Pelletier E."/>
            <person name="Niang G."/>
            <person name="Scheremetjew M."/>
            <person name="Finn R."/>
            <person name="Kale V."/>
            <person name="Holt S."/>
            <person name="Cochrane G."/>
            <person name="Meng A."/>
            <person name="Brown T."/>
            <person name="Cohen L."/>
        </authorList>
    </citation>
    <scope>NUCLEOTIDE SEQUENCE</scope>
    <source>
        <strain evidence="2">PLY429</strain>
    </source>
</reference>
<name>A0A7S1XB42_9CHLO</name>
<sequence>MMRPATVSATVCAGSYTGRVGAASTHESLAPIVTARCRHRRAAAHSVSLGVKCHVFPPKRRDSIPRRLAPPLAASLTSTYEDAEREVQSGVFEGFWSWRGHRVRYVRSGTEGPQMLLVHGFGGNADHWRKNVGYLGQFGQVWAIDLLGYGYSSKPKPDPENPNQVYNFEVWAEQLNDFQEDKFGGAPSFLISNSVGGVACLQAAVNRSDLVQGVQLLDVSLRMLHTSKQPPLARPFIAYFQKLLRTTSLGRSFFAQVAQHATVKKILKEAYFDPSAVTDELVDCILKPGLEPGAVDVFLDFISYSGGPLAEDLLPKLTCPVSILWGEEDPWEKLEWGRKFESYDAVEEFVPLPGVGHCPMDEAPDTVNPLIKRFVMRHAAEETV</sequence>
<dbReference type="InterPro" id="IPR000073">
    <property type="entry name" value="AB_hydrolase_1"/>
</dbReference>
<feature type="domain" description="AB hydrolase-1" evidence="1">
    <location>
        <begin position="116"/>
        <end position="368"/>
    </location>
</feature>
<dbReference type="Pfam" id="PF12697">
    <property type="entry name" value="Abhydrolase_6"/>
    <property type="match status" value="1"/>
</dbReference>
<gene>
    <name evidence="2" type="ORF">TCHU04912_LOCUS22146</name>
</gene>
<dbReference type="EMBL" id="HBGG01042872">
    <property type="protein sequence ID" value="CAD9229196.1"/>
    <property type="molecule type" value="Transcribed_RNA"/>
</dbReference>
<proteinExistence type="predicted"/>
<evidence type="ECO:0000313" key="2">
    <source>
        <dbReference type="EMBL" id="CAD9229196.1"/>
    </source>
</evidence>
<dbReference type="PANTHER" id="PTHR46438">
    <property type="entry name" value="ALPHA/BETA-HYDROLASES SUPERFAMILY PROTEIN"/>
    <property type="match status" value="1"/>
</dbReference>
<dbReference type="SUPFAM" id="SSF53474">
    <property type="entry name" value="alpha/beta-Hydrolases"/>
    <property type="match status" value="1"/>
</dbReference>
<protein>
    <recommendedName>
        <fullName evidence="1">AB hydrolase-1 domain-containing protein</fullName>
    </recommendedName>
</protein>
<dbReference type="Gene3D" id="3.40.50.1820">
    <property type="entry name" value="alpha/beta hydrolase"/>
    <property type="match status" value="1"/>
</dbReference>
<dbReference type="InterPro" id="IPR029058">
    <property type="entry name" value="AB_hydrolase_fold"/>
</dbReference>
<accession>A0A7S1XB42</accession>
<dbReference type="PANTHER" id="PTHR46438:SF12">
    <property type="entry name" value="ALPHA_BETA-HYDROLASES SUPERFAMILY PROTEIN"/>
    <property type="match status" value="1"/>
</dbReference>